<dbReference type="Gene3D" id="3.60.10.10">
    <property type="entry name" value="Endonuclease/exonuclease/phosphatase"/>
    <property type="match status" value="1"/>
</dbReference>
<dbReference type="GO" id="GO:0003824">
    <property type="term" value="F:catalytic activity"/>
    <property type="evidence" value="ECO:0007669"/>
    <property type="project" value="InterPro"/>
</dbReference>
<evidence type="ECO:0000259" key="3">
    <source>
        <dbReference type="Pfam" id="PF00078"/>
    </source>
</evidence>
<feature type="domain" description="Endonuclease/exonuclease/phosphatase" evidence="4">
    <location>
        <begin position="418"/>
        <end position="626"/>
    </location>
</feature>
<feature type="domain" description="Reverse transcriptase" evidence="3">
    <location>
        <begin position="922"/>
        <end position="1162"/>
    </location>
</feature>
<evidence type="ECO:0000256" key="1">
    <source>
        <dbReference type="SAM" id="MobiDB-lite"/>
    </source>
</evidence>
<dbReference type="InterPro" id="IPR000477">
    <property type="entry name" value="RT_dom"/>
</dbReference>
<evidence type="ECO:0000313" key="6">
    <source>
        <dbReference type="Proteomes" id="UP000646827"/>
    </source>
</evidence>
<keyword evidence="2" id="KW-0812">Transmembrane</keyword>
<dbReference type="OrthoDB" id="2251004at2759"/>
<dbReference type="CDD" id="cd01650">
    <property type="entry name" value="RT_nLTR_like"/>
    <property type="match status" value="1"/>
</dbReference>
<keyword evidence="6" id="KW-1185">Reference proteome</keyword>
<dbReference type="Pfam" id="PF03372">
    <property type="entry name" value="Exo_endo_phos"/>
    <property type="match status" value="1"/>
</dbReference>
<dbReference type="Proteomes" id="UP000646827">
    <property type="component" value="Unassembled WGS sequence"/>
</dbReference>
<dbReference type="EMBL" id="JAEPRB010000653">
    <property type="protein sequence ID" value="KAG2213760.1"/>
    <property type="molecule type" value="Genomic_DNA"/>
</dbReference>
<name>A0A8H7RNH1_9FUNG</name>
<dbReference type="PANTHER" id="PTHR19446">
    <property type="entry name" value="REVERSE TRANSCRIPTASES"/>
    <property type="match status" value="1"/>
</dbReference>
<dbReference type="InterPro" id="IPR043502">
    <property type="entry name" value="DNA/RNA_pol_sf"/>
</dbReference>
<dbReference type="Pfam" id="PF00078">
    <property type="entry name" value="RVT_1"/>
    <property type="match status" value="1"/>
</dbReference>
<dbReference type="InterPro" id="IPR005135">
    <property type="entry name" value="Endo/exonuclease/phosphatase"/>
</dbReference>
<evidence type="ECO:0000313" key="5">
    <source>
        <dbReference type="EMBL" id="KAG2213760.1"/>
    </source>
</evidence>
<gene>
    <name evidence="5" type="ORF">INT45_001415</name>
</gene>
<keyword evidence="2" id="KW-0472">Membrane</keyword>
<dbReference type="SUPFAM" id="SSF56219">
    <property type="entry name" value="DNase I-like"/>
    <property type="match status" value="1"/>
</dbReference>
<feature type="compositionally biased region" description="Basic residues" evidence="1">
    <location>
        <begin position="1"/>
        <end position="13"/>
    </location>
</feature>
<feature type="transmembrane region" description="Helical" evidence="2">
    <location>
        <begin position="1018"/>
        <end position="1045"/>
    </location>
</feature>
<reference evidence="5 6" key="1">
    <citation type="submission" date="2020-12" db="EMBL/GenBank/DDBJ databases">
        <title>Metabolic potential, ecology and presence of endohyphal bacteria is reflected in genomic diversity of Mucoromycotina.</title>
        <authorList>
            <person name="Muszewska A."/>
            <person name="Okrasinska A."/>
            <person name="Steczkiewicz K."/>
            <person name="Drgas O."/>
            <person name="Orlowska M."/>
            <person name="Perlinska-Lenart U."/>
            <person name="Aleksandrzak-Piekarczyk T."/>
            <person name="Szatraj K."/>
            <person name="Zielenkiewicz U."/>
            <person name="Pilsyk S."/>
            <person name="Malc E."/>
            <person name="Mieczkowski P."/>
            <person name="Kruszewska J.S."/>
            <person name="Biernat P."/>
            <person name="Pawlowska J."/>
        </authorList>
    </citation>
    <scope>NUCLEOTIDE SEQUENCE [LARGE SCALE GENOMIC DNA]</scope>
    <source>
        <strain evidence="5 6">CBS 142.35</strain>
    </source>
</reference>
<sequence>MSQKKRPRTRPKSHTSNANKSSNDNRPKTTILFIKSIRCSTFSPGATDSTHQNHIRTTEYFRSINPSLFFETTIVTTNRSTIFDAIAQQFPSAPPLGVQLRFKDKRVVIEITPRDEDQRHNLMNIGLKIKDQIIMGTPALRKGSGFMVINLYDLPHKSYDDLTCVSLDVTQSDQTLSTHTLLYPGMDHKIRAFWKGSPPYCHICHEDTHEKDFCPKSKAQHLLACSSCGQYGYTHTVCSKKKPQPKSVNPANKKFDGRMTGPVQPPTKQCSPVYNLELFGNNDDGSNSEYSSAPPSPNISPDMEIDAIDDTTITHLDSSVASSKSVIVTPAVTSGDTSFYPFQQNIITTNDAPSRMVSPTSENSQLSSFNISLESATPTEPNNDSNNVTQSLSLMQTVNSVAAKILGSTYSEAGVRRTLNCRGLPKTAEPQRSKHFIRFLRSQSLDILTLQETHAADADLQSRFHTQFQSSSSFWSQHVGIVSLNPAITLSLNSFYLDGRVMHVTASHLSSFFSPINIFVIYAPACSYQQEPFYTSLSQLSIFSTPSIDRSVLLGEFNYQILSRSPSGIPDIWKTHLSSFWVDCVTSPGCCPTPTFLRHSSRSCLDYIFMSHDLYPYTSSPIIDFINPLWTDHQLVSIELRLGQVPLGPGMWRCNPTLAHNDKFCSELYHMLDNEFSTLPASLSKQQTWDQIKIITGKFAHNYSRKKGTHNRLHLCSLQTERRRYLSLHNNTALHQDSYLLSLEAKIASVQSDMVHIDALRAGLRWCENGERSAGYIKRSIETRQTKRNITQLRHPITDRLCNTSDTMTDAAQQFYQQLYTPEPIDFTAIDHLLQSVLNGLLSSSTTQSFLLSAFTLEQLIDGAKRAPRASSPGSNRLLYPILRLLFEHPLAVRLALNIYNDALHAGVFPASWTATRLCLLPKKGDLSLLSNWRPISLINTDAKVFSRLVNDRVLPAVRPIISPVQTGFLAGKFIGDNGLAARLIMEYARHYRLPGVGILLDQFKAYNRVHPTYLRRVLLHIGLPTLLVLSLCTLFFSTTLSVIVNGFLSGPINQGRGLRQGDPISPVLFNLAFDPLLRMILDDPLFHGVSFNKSLGTLPMQDLLQSVDINAWHDYHSLSAVRYLGYPLASTSSQLNAFLDGLLITLGSKQFHQRIRGLVTQFLMYKMFPPIKYNTLILPKFIGGLGILDSSLQQQAMQL</sequence>
<feature type="compositionally biased region" description="Polar residues" evidence="1">
    <location>
        <begin position="14"/>
        <end position="24"/>
    </location>
</feature>
<evidence type="ECO:0000256" key="2">
    <source>
        <dbReference type="SAM" id="Phobius"/>
    </source>
</evidence>
<evidence type="ECO:0000259" key="4">
    <source>
        <dbReference type="Pfam" id="PF03372"/>
    </source>
</evidence>
<accession>A0A8H7RNH1</accession>
<dbReference type="SUPFAM" id="SSF56672">
    <property type="entry name" value="DNA/RNA polymerases"/>
    <property type="match status" value="1"/>
</dbReference>
<feature type="region of interest" description="Disordered" evidence="1">
    <location>
        <begin position="1"/>
        <end position="27"/>
    </location>
</feature>
<evidence type="ECO:0008006" key="7">
    <source>
        <dbReference type="Google" id="ProtNLM"/>
    </source>
</evidence>
<protein>
    <recommendedName>
        <fullName evidence="7">Reverse transcriptase domain-containing protein</fullName>
    </recommendedName>
</protein>
<comment type="caution">
    <text evidence="5">The sequence shown here is derived from an EMBL/GenBank/DDBJ whole genome shotgun (WGS) entry which is preliminary data.</text>
</comment>
<keyword evidence="2" id="KW-1133">Transmembrane helix</keyword>
<organism evidence="5 6">
    <name type="scientific">Circinella minor</name>
    <dbReference type="NCBI Taxonomy" id="1195481"/>
    <lineage>
        <taxon>Eukaryota</taxon>
        <taxon>Fungi</taxon>
        <taxon>Fungi incertae sedis</taxon>
        <taxon>Mucoromycota</taxon>
        <taxon>Mucoromycotina</taxon>
        <taxon>Mucoromycetes</taxon>
        <taxon>Mucorales</taxon>
        <taxon>Lichtheimiaceae</taxon>
        <taxon>Circinella</taxon>
    </lineage>
</organism>
<dbReference type="InterPro" id="IPR036691">
    <property type="entry name" value="Endo/exonu/phosph_ase_sf"/>
</dbReference>
<proteinExistence type="predicted"/>
<dbReference type="AlphaFoldDB" id="A0A8H7RNH1"/>